<reference evidence="1 2" key="1">
    <citation type="submission" date="2017-08" db="EMBL/GenBank/DDBJ databases">
        <title>Complete genome sequence of Gluconacetobacter saccharivorans CV1 isolated from Fermented Vinegar.</title>
        <authorList>
            <person name="Kim S.-Y."/>
        </authorList>
    </citation>
    <scope>NUCLEOTIDE SEQUENCE [LARGE SCALE GENOMIC DNA]</scope>
    <source>
        <strain evidence="1 2">CV1</strain>
        <plasmid evidence="1 2">unnamed1</plasmid>
    </source>
</reference>
<geneLocation type="plasmid" evidence="1 2">
    <name>unnamed1</name>
</geneLocation>
<evidence type="ECO:0000313" key="2">
    <source>
        <dbReference type="Proteomes" id="UP000264120"/>
    </source>
</evidence>
<protein>
    <recommendedName>
        <fullName evidence="3">FkbH domain protein</fullName>
    </recommendedName>
</protein>
<dbReference type="Gene3D" id="3.40.50.1110">
    <property type="entry name" value="SGNH hydrolase"/>
    <property type="match status" value="1"/>
</dbReference>
<dbReference type="EMBL" id="CP023037">
    <property type="protein sequence ID" value="AXY23779.1"/>
    <property type="molecule type" value="Genomic_DNA"/>
</dbReference>
<dbReference type="Proteomes" id="UP000264120">
    <property type="component" value="Plasmid unnamed1"/>
</dbReference>
<dbReference type="InterPro" id="IPR011990">
    <property type="entry name" value="TPR-like_helical_dom_sf"/>
</dbReference>
<dbReference type="SUPFAM" id="SSF48452">
    <property type="entry name" value="TPR-like"/>
    <property type="match status" value="1"/>
</dbReference>
<gene>
    <name evidence="1" type="ORF">CD178_03035</name>
</gene>
<accession>A0A347WFY6</accession>
<evidence type="ECO:0000313" key="1">
    <source>
        <dbReference type="EMBL" id="AXY23779.1"/>
    </source>
</evidence>
<proteinExistence type="predicted"/>
<sequence>MHGRENVAHFFDWLATPFSGLLRILEADFDVFHPENLILRTDLDPHCVEDVPTGVLFHHQFPLYRGHVQPDFLVHYPDFSSKFRHLAARFRQYMADRPVTLVRQEITRDQALRLEDVVAAAFPVADVRFLYLNPDPQEFITPRGRGRALRNDGTLGDPAQWARVLGEEGLIGQPYRHATAEILGADHGSHNLATDNRFTDAQLHAAITHNPHKTAFRLERAQLHMLHGAWSQAEEEARAALTMAPDDPAARYVATLAAWRAGHMAVADAARTMRSLMEGGHAPSGWAAQAAQVMLAADDAPSALRYVRRAVAAAPDQSGLYHQQAEIQYRLRDFGGIVSTLRMAARLAPLPGHYEHMLANGLEAIGALEEALAASERAVASGETFHYHYTQAGLLLALDRPAEALAACQRAVPLAGDLLPALEQRIAQIGALLAPPAESVRLVIWDLDETFWRGTLTEGGAQPVAAHVDLLRTLSQRGIINAVCSKNDEAAARDLLRACGAWDHIVFPRIAFAPKGLLIRDIIESAQLRASTVLFIDDNPMNLNEAVHYNPGLQVADAEYVAQLADDPRMQGKPDPDMTRLAHYRVLEQRQAERRLAGDNLDFLRHSNVRVSLHYDVMAQFPRILDLVNRTNQLNFTKRRWPETAEQARDFAAAELRECFNSHAGYVKVADQYGQYGICGFFLIREGVAHHFLFSCRAMNMGIEQFVWHRLGCPRVDINGAVSGSPEGPDPDWITLTEDADADGAPVTSLASRPVICVRGACDLSMMTHYLRVKYETIEEFPYPYQEWSIHPLARSVALQRELDTPAGRDLLARIPVRVGSAINDRSADVYVLSFSSEVFGTLYRSRSTDLLLPFNSSVIPDQDFGRIGYEDIARRLGHAPDFSAEDWRFMQTEFTCHGPLDLQQLENDVTAMFETLRGRTVIVLMLNTRVGGQSWVLDAFAKINAVVRPLVARYGYLSIDLADFVRTVADLDSPDDVGVHFSRAVYRRLAEQVEALCCSPARQLPVPA</sequence>
<evidence type="ECO:0008006" key="3">
    <source>
        <dbReference type="Google" id="ProtNLM"/>
    </source>
</evidence>
<dbReference type="GO" id="GO:0016788">
    <property type="term" value="F:hydrolase activity, acting on ester bonds"/>
    <property type="evidence" value="ECO:0007669"/>
    <property type="project" value="UniProtKB-ARBA"/>
</dbReference>
<dbReference type="InterPro" id="IPR023214">
    <property type="entry name" value="HAD_sf"/>
</dbReference>
<dbReference type="Gene3D" id="1.25.40.10">
    <property type="entry name" value="Tetratricopeptide repeat domain"/>
    <property type="match status" value="1"/>
</dbReference>
<dbReference type="InterPro" id="IPR036514">
    <property type="entry name" value="SGNH_hydro_sf"/>
</dbReference>
<dbReference type="Gene3D" id="3.40.50.1000">
    <property type="entry name" value="HAD superfamily/HAD-like"/>
    <property type="match status" value="1"/>
</dbReference>
<dbReference type="KEGG" id="ksc:CD178_03035"/>
<organism evidence="1 2">
    <name type="scientific">Komagataeibacter saccharivorans</name>
    <dbReference type="NCBI Taxonomy" id="265959"/>
    <lineage>
        <taxon>Bacteria</taxon>
        <taxon>Pseudomonadati</taxon>
        <taxon>Pseudomonadota</taxon>
        <taxon>Alphaproteobacteria</taxon>
        <taxon>Acetobacterales</taxon>
        <taxon>Acetobacteraceae</taxon>
        <taxon>Komagataeibacter</taxon>
    </lineage>
</organism>
<keyword evidence="1" id="KW-0614">Plasmid</keyword>
<keyword evidence="2" id="KW-1185">Reference proteome</keyword>
<dbReference type="AlphaFoldDB" id="A0A347WFY6"/>
<name>A0A347WFY6_9PROT</name>
<dbReference type="SUPFAM" id="SSF56784">
    <property type="entry name" value="HAD-like"/>
    <property type="match status" value="1"/>
</dbReference>
<dbReference type="InterPro" id="IPR036412">
    <property type="entry name" value="HAD-like_sf"/>
</dbReference>
<dbReference type="SUPFAM" id="SSF52266">
    <property type="entry name" value="SGNH hydrolase"/>
    <property type="match status" value="1"/>
</dbReference>